<dbReference type="InterPro" id="IPR033640">
    <property type="entry name" value="FAR_C"/>
</dbReference>
<dbReference type="AlphaFoldDB" id="A0A506XNB8"/>
<comment type="caution">
    <text evidence="6">The sequence shown here is derived from an EMBL/GenBank/DDBJ whole genome shotgun (WGS) entry which is preliminary data.</text>
</comment>
<dbReference type="GO" id="GO:0080019">
    <property type="term" value="F:alcohol-forming very long-chain fatty acyl-CoA reductase activity"/>
    <property type="evidence" value="ECO:0007669"/>
    <property type="project" value="InterPro"/>
</dbReference>
<evidence type="ECO:0000256" key="2">
    <source>
        <dbReference type="ARBA" id="ARBA00022516"/>
    </source>
</evidence>
<sequence length="800" mass="87571">MTPKRAKTDLGSAHVFLTGATGFVGQAVLERLLSQHPDTRVSVLIRGKGSQSAEHRVRQLLKKPVFSKWREAVGEEAAAEAFAARITVVDGGLTSIPQLPSDLDVVIHSAASVSFDPPIQRAFEDNVGGAIGLYEAVLASGSDPHVVHVSTCYVGGLRKGIAPEASLVHDVDWRAEFEAARQTAKEVELASRRPEVLQKFIAAARAKHGKQGPQAVAAAAEASRVEWVNDELVSAGRMRAQSLGWTDVYTLTKAFAERAAETMWGQAGHTLSIVRPTIIESAFQHPFPGWIDGFKVADPLILAYGRGQLPEFPGLPDSILDLIPVDFVVNAIIAAAANPAPKSEPEYFHVASGASNPIPFHRMFENVRHYYTEHPMPKGDGHVTVPNWKFPGERKVARDLALAKRWTGLQELAISRIPSTDRTREWQAELAKTKAGIETLQNFTDLYRAYVQSEIIFDDRNTRALNAALPAKLRDDRGFDVERIDWDDYLQNVHFPAITEMTNAYRRRKQAATRIANRPQTPKALPERSDVVAVFDLEGTVVDSNIVEQYLWVRSSGFRKAAWPGEVARLLGSVPGYLRAERRDRGEFIRAFLRRYSGMPVERLEKIVRRGYADTMRRHTSADAIARIKEHRAAGHRTILVTGSIGLLAAPLEHLFDEVVGSTMHERNGVLTGYLAKPPLVDEARGAWLRRYADEHGINLSQSYGYGDNHSDLGWLGLVGNVTAVNPDAELSREALRRAWRIVKWKSGGSEASRDVMASASTASAATPAAAAAASASPAAPAAAASPTDSPAEEGERTPE</sequence>
<evidence type="ECO:0000256" key="4">
    <source>
        <dbReference type="SAM" id="MobiDB-lite"/>
    </source>
</evidence>
<keyword evidence="3" id="KW-0443">Lipid metabolism</keyword>
<feature type="compositionally biased region" description="Low complexity" evidence="4">
    <location>
        <begin position="758"/>
        <end position="790"/>
    </location>
</feature>
<evidence type="ECO:0000256" key="3">
    <source>
        <dbReference type="ARBA" id="ARBA00023098"/>
    </source>
</evidence>
<keyword evidence="2" id="KW-0444">Lipid biosynthesis</keyword>
<accession>A0A506XNB8</accession>
<dbReference type="GO" id="GO:0010345">
    <property type="term" value="P:suberin biosynthetic process"/>
    <property type="evidence" value="ECO:0007669"/>
    <property type="project" value="TreeGrafter"/>
</dbReference>
<dbReference type="Proteomes" id="UP000316252">
    <property type="component" value="Unassembled WGS sequence"/>
</dbReference>
<evidence type="ECO:0000259" key="5">
    <source>
        <dbReference type="Pfam" id="PF07993"/>
    </source>
</evidence>
<dbReference type="GO" id="GO:0035336">
    <property type="term" value="P:long-chain fatty-acyl-CoA metabolic process"/>
    <property type="evidence" value="ECO:0007669"/>
    <property type="project" value="TreeGrafter"/>
</dbReference>
<proteinExistence type="inferred from homology"/>
<name>A0A506XNB8_9MICO</name>
<dbReference type="PANTHER" id="PTHR11011:SF45">
    <property type="entry name" value="FATTY ACYL-COA REDUCTASE CG8306-RELATED"/>
    <property type="match status" value="1"/>
</dbReference>
<gene>
    <name evidence="6" type="ORF">FJ657_15660</name>
</gene>
<evidence type="ECO:0000256" key="1">
    <source>
        <dbReference type="ARBA" id="ARBA00005928"/>
    </source>
</evidence>
<evidence type="ECO:0000313" key="7">
    <source>
        <dbReference type="Proteomes" id="UP000316252"/>
    </source>
</evidence>
<dbReference type="Gene3D" id="3.40.50.1000">
    <property type="entry name" value="HAD superfamily/HAD-like"/>
    <property type="match status" value="1"/>
</dbReference>
<dbReference type="PANTHER" id="PTHR11011">
    <property type="entry name" value="MALE STERILITY PROTEIN 2-RELATED"/>
    <property type="match status" value="1"/>
</dbReference>
<dbReference type="SUPFAM" id="SSF51735">
    <property type="entry name" value="NAD(P)-binding Rossmann-fold domains"/>
    <property type="match status" value="1"/>
</dbReference>
<evidence type="ECO:0000313" key="6">
    <source>
        <dbReference type="EMBL" id="TPW74081.1"/>
    </source>
</evidence>
<dbReference type="InterPro" id="IPR023214">
    <property type="entry name" value="HAD_sf"/>
</dbReference>
<comment type="similarity">
    <text evidence="1">Belongs to the fatty acyl-CoA reductase family.</text>
</comment>
<dbReference type="Gene3D" id="3.40.50.720">
    <property type="entry name" value="NAD(P)-binding Rossmann-like Domain"/>
    <property type="match status" value="1"/>
</dbReference>
<dbReference type="Pfam" id="PF07993">
    <property type="entry name" value="NAD_binding_4"/>
    <property type="match status" value="1"/>
</dbReference>
<dbReference type="OrthoDB" id="25607at2"/>
<organism evidence="6 7">
    <name type="scientific">Schumannella soli</name>
    <dbReference type="NCBI Taxonomy" id="2590779"/>
    <lineage>
        <taxon>Bacteria</taxon>
        <taxon>Bacillati</taxon>
        <taxon>Actinomycetota</taxon>
        <taxon>Actinomycetes</taxon>
        <taxon>Micrococcales</taxon>
        <taxon>Microbacteriaceae</taxon>
        <taxon>Schumannella</taxon>
    </lineage>
</organism>
<protein>
    <submittedName>
        <fullName evidence="6">NAD-dependent epimerase/dehydratase family protein</fullName>
    </submittedName>
</protein>
<dbReference type="InterPro" id="IPR013120">
    <property type="entry name" value="FAR_NAD-bd"/>
</dbReference>
<dbReference type="InterPro" id="IPR036291">
    <property type="entry name" value="NAD(P)-bd_dom_sf"/>
</dbReference>
<dbReference type="CDD" id="cd09071">
    <property type="entry name" value="FAR_C"/>
    <property type="match status" value="1"/>
</dbReference>
<reference evidence="6 7" key="1">
    <citation type="submission" date="2019-06" db="EMBL/GenBank/DDBJ databases">
        <authorList>
            <person name="Li F."/>
        </authorList>
    </citation>
    <scope>NUCLEOTIDE SEQUENCE [LARGE SCALE GENOMIC DNA]</scope>
    <source>
        <strain evidence="6 7">10F1D-1</strain>
    </source>
</reference>
<feature type="region of interest" description="Disordered" evidence="4">
    <location>
        <begin position="753"/>
        <end position="800"/>
    </location>
</feature>
<feature type="domain" description="Thioester reductase (TE)" evidence="5">
    <location>
        <begin position="17"/>
        <end position="332"/>
    </location>
</feature>
<keyword evidence="7" id="KW-1185">Reference proteome</keyword>
<dbReference type="SUPFAM" id="SSF56784">
    <property type="entry name" value="HAD-like"/>
    <property type="match status" value="1"/>
</dbReference>
<dbReference type="EMBL" id="VHQG01000005">
    <property type="protein sequence ID" value="TPW74081.1"/>
    <property type="molecule type" value="Genomic_DNA"/>
</dbReference>
<dbReference type="RefSeq" id="WP_141164660.1">
    <property type="nucleotide sequence ID" value="NZ_VHQG01000005.1"/>
</dbReference>
<dbReference type="Pfam" id="PF12710">
    <property type="entry name" value="HAD"/>
    <property type="match status" value="1"/>
</dbReference>
<dbReference type="Gene3D" id="1.20.1440.100">
    <property type="entry name" value="SG protein - dephosphorylation function"/>
    <property type="match status" value="1"/>
</dbReference>
<dbReference type="InterPro" id="IPR036412">
    <property type="entry name" value="HAD-like_sf"/>
</dbReference>
<dbReference type="InterPro" id="IPR026055">
    <property type="entry name" value="FAR"/>
</dbReference>